<gene>
    <name evidence="7" type="ORF">WMSIL1_LOCUS10415</name>
</gene>
<dbReference type="Pfam" id="PF00335">
    <property type="entry name" value="Tetraspanin"/>
    <property type="match status" value="1"/>
</dbReference>
<organism evidence="7 8">
    <name type="scientific">Hymenolepis diminuta</name>
    <name type="common">Rat tapeworm</name>
    <dbReference type="NCBI Taxonomy" id="6216"/>
    <lineage>
        <taxon>Eukaryota</taxon>
        <taxon>Metazoa</taxon>
        <taxon>Spiralia</taxon>
        <taxon>Lophotrochozoa</taxon>
        <taxon>Platyhelminthes</taxon>
        <taxon>Cestoda</taxon>
        <taxon>Eucestoda</taxon>
        <taxon>Cyclophyllidea</taxon>
        <taxon>Hymenolepididae</taxon>
        <taxon>Hymenolepis</taxon>
    </lineage>
</organism>
<comment type="similarity">
    <text evidence="2 6">Belongs to the tetraspanin (TM4SF) family.</text>
</comment>
<evidence type="ECO:0000256" key="2">
    <source>
        <dbReference type="ARBA" id="ARBA00006840"/>
    </source>
</evidence>
<dbReference type="PIRSF" id="PIRSF002419">
    <property type="entry name" value="Tetraspanin"/>
    <property type="match status" value="1"/>
</dbReference>
<dbReference type="PANTHER" id="PTHR19282">
    <property type="entry name" value="TETRASPANIN"/>
    <property type="match status" value="1"/>
</dbReference>
<dbReference type="EMBL" id="CABIJS010000444">
    <property type="protein sequence ID" value="VUZ51517.1"/>
    <property type="molecule type" value="Genomic_DNA"/>
</dbReference>
<dbReference type="PRINTS" id="PR00259">
    <property type="entry name" value="TMFOUR"/>
</dbReference>
<accession>A0A564YW68</accession>
<dbReference type="Gene3D" id="1.10.1450.10">
    <property type="entry name" value="Tetraspanin"/>
    <property type="match status" value="1"/>
</dbReference>
<evidence type="ECO:0000256" key="6">
    <source>
        <dbReference type="RuleBase" id="RU361218"/>
    </source>
</evidence>
<dbReference type="PANTHER" id="PTHR19282:SF534">
    <property type="entry name" value="TETRASPANIN FAMILY-RELATED"/>
    <property type="match status" value="1"/>
</dbReference>
<feature type="transmembrane region" description="Helical" evidence="6">
    <location>
        <begin position="57"/>
        <end position="82"/>
    </location>
</feature>
<keyword evidence="4 6" id="KW-1133">Transmembrane helix</keyword>
<evidence type="ECO:0000256" key="3">
    <source>
        <dbReference type="ARBA" id="ARBA00022692"/>
    </source>
</evidence>
<evidence type="ECO:0000256" key="1">
    <source>
        <dbReference type="ARBA" id="ARBA00004141"/>
    </source>
</evidence>
<dbReference type="AlphaFoldDB" id="A0A564YW68"/>
<name>A0A564YW68_HYMDI</name>
<protein>
    <recommendedName>
        <fullName evidence="6">Tetraspanin</fullName>
    </recommendedName>
</protein>
<dbReference type="InterPro" id="IPR008952">
    <property type="entry name" value="Tetraspanin_EC2_sf"/>
</dbReference>
<keyword evidence="8" id="KW-1185">Reference proteome</keyword>
<keyword evidence="5 6" id="KW-0472">Membrane</keyword>
<evidence type="ECO:0000256" key="5">
    <source>
        <dbReference type="ARBA" id="ARBA00023136"/>
    </source>
</evidence>
<evidence type="ECO:0000313" key="7">
    <source>
        <dbReference type="EMBL" id="VUZ51517.1"/>
    </source>
</evidence>
<feature type="transmembrane region" description="Helical" evidence="6">
    <location>
        <begin position="26"/>
        <end position="51"/>
    </location>
</feature>
<dbReference type="InterPro" id="IPR000301">
    <property type="entry name" value="Tetraspanin_animals"/>
</dbReference>
<feature type="transmembrane region" description="Helical" evidence="6">
    <location>
        <begin position="225"/>
        <end position="249"/>
    </location>
</feature>
<reference evidence="7 8" key="1">
    <citation type="submission" date="2019-07" db="EMBL/GenBank/DDBJ databases">
        <authorList>
            <person name="Jastrzebski P J."/>
            <person name="Paukszto L."/>
            <person name="Jastrzebski P J."/>
        </authorList>
    </citation>
    <scope>NUCLEOTIDE SEQUENCE [LARGE SCALE GENOMIC DNA]</scope>
    <source>
        <strain evidence="7 8">WMS-il1</strain>
    </source>
</reference>
<keyword evidence="3 6" id="KW-0812">Transmembrane</keyword>
<evidence type="ECO:0000256" key="4">
    <source>
        <dbReference type="ARBA" id="ARBA00022989"/>
    </source>
</evidence>
<dbReference type="InterPro" id="IPR018499">
    <property type="entry name" value="Tetraspanin/Peripherin"/>
</dbReference>
<comment type="caution">
    <text evidence="6">Lacks conserved residue(s) required for the propagation of feature annotation.</text>
</comment>
<dbReference type="SUPFAM" id="SSF48652">
    <property type="entry name" value="Tetraspanin"/>
    <property type="match status" value="1"/>
</dbReference>
<sequence>MQALAFAFDAEVTGSELYQNAKLTLAVAYICIGLGLFVFLVAFFGCCGVVTDSCCLLITYAVVVSLLFLTKLICVLVFLLLGEKISPLVFDRVQESFSANYKGYLGLGIQDDSASYSQTADTIMLNFQCCGIYGADDFRDVETSTLWHKEGRVYTLTDGQNITGDAVELPVACCQFKNIDFPINATFQQLHRHMKSPQCPVNPAANYYLIGCVDRISNTLKHYTVVIAVAPVIIAVVEVIGVILASALAHEVKQDVERLYY</sequence>
<comment type="subcellular location">
    <subcellularLocation>
        <location evidence="1 6">Membrane</location>
        <topology evidence="1 6">Multi-pass membrane protein</topology>
    </subcellularLocation>
</comment>
<evidence type="ECO:0000313" key="8">
    <source>
        <dbReference type="Proteomes" id="UP000321570"/>
    </source>
</evidence>
<dbReference type="Proteomes" id="UP000321570">
    <property type="component" value="Unassembled WGS sequence"/>
</dbReference>
<proteinExistence type="inferred from homology"/>
<dbReference type="GO" id="GO:0005886">
    <property type="term" value="C:plasma membrane"/>
    <property type="evidence" value="ECO:0007669"/>
    <property type="project" value="TreeGrafter"/>
</dbReference>